<dbReference type="PANTHER" id="PTHR24347">
    <property type="entry name" value="SERINE/THREONINE-PROTEIN KINASE"/>
    <property type="match status" value="1"/>
</dbReference>
<dbReference type="InterPro" id="IPR008271">
    <property type="entry name" value="Ser/Thr_kinase_AS"/>
</dbReference>
<dbReference type="Pfam" id="PF00069">
    <property type="entry name" value="Pkinase"/>
    <property type="match status" value="1"/>
</dbReference>
<evidence type="ECO:0000313" key="3">
    <source>
        <dbReference type="Proteomes" id="UP001301350"/>
    </source>
</evidence>
<gene>
    <name evidence="2" type="ORF">CDCA_CDCA17G4457</name>
</gene>
<organism evidence="2 3">
    <name type="scientific">Cyanidium caldarium</name>
    <name type="common">Red alga</name>
    <dbReference type="NCBI Taxonomy" id="2771"/>
    <lineage>
        <taxon>Eukaryota</taxon>
        <taxon>Rhodophyta</taxon>
        <taxon>Bangiophyceae</taxon>
        <taxon>Cyanidiales</taxon>
        <taxon>Cyanidiaceae</taxon>
        <taxon>Cyanidium</taxon>
    </lineage>
</organism>
<dbReference type="InterPro" id="IPR011009">
    <property type="entry name" value="Kinase-like_dom_sf"/>
</dbReference>
<protein>
    <recommendedName>
        <fullName evidence="1">Protein kinase domain-containing protein</fullName>
    </recommendedName>
</protein>
<dbReference type="GO" id="GO:0004672">
    <property type="term" value="F:protein kinase activity"/>
    <property type="evidence" value="ECO:0007669"/>
    <property type="project" value="InterPro"/>
</dbReference>
<dbReference type="GO" id="GO:0005524">
    <property type="term" value="F:ATP binding"/>
    <property type="evidence" value="ECO:0007669"/>
    <property type="project" value="InterPro"/>
</dbReference>
<dbReference type="EMBL" id="JANCYW010000017">
    <property type="protein sequence ID" value="KAK4538432.1"/>
    <property type="molecule type" value="Genomic_DNA"/>
</dbReference>
<dbReference type="PROSITE" id="PS00108">
    <property type="entry name" value="PROTEIN_KINASE_ST"/>
    <property type="match status" value="1"/>
</dbReference>
<dbReference type="AlphaFoldDB" id="A0AAV9J1I4"/>
<evidence type="ECO:0000259" key="1">
    <source>
        <dbReference type="PROSITE" id="PS50011"/>
    </source>
</evidence>
<dbReference type="Proteomes" id="UP001301350">
    <property type="component" value="Unassembled WGS sequence"/>
</dbReference>
<feature type="domain" description="Protein kinase" evidence="1">
    <location>
        <begin position="78"/>
        <end position="358"/>
    </location>
</feature>
<sequence>MSGAIGEESPRLRPKEVIRVVVQEHVRWTAGRGADARELDMITEDRVRRLYHGDDAGGRPWVVQEDAEGVEVGDGVRYCRGGMIGKGGYSEVWRAVRTSAALTEDAWLVPAVAERYRSEPIKSRMPLRPEWLQQSMRPLLPVTMVATAMPSTSGAMPPPLAPPEAPEGSIAPAIRFVAAADWPSHLAVVLTQPVAVEVVDKLWLSAQGRLCMVREVAALTALGGWCPAVGPLASAAADSPAAAQWCEALSLRGHDNIVRLYDVCEDEQHIYLVMELIAAGDLFDRVIERTLFRESDAIDCALSIFRALQHCHAHRVLHRDVKPDNLCFLSREPHAPDQSGSTLVWRTCTRVRRCGRRC</sequence>
<comment type="caution">
    <text evidence="2">The sequence shown here is derived from an EMBL/GenBank/DDBJ whole genome shotgun (WGS) entry which is preliminary data.</text>
</comment>
<reference evidence="2 3" key="1">
    <citation type="submission" date="2022-07" db="EMBL/GenBank/DDBJ databases">
        <title>Genome-wide signatures of adaptation to extreme environments.</title>
        <authorList>
            <person name="Cho C.H."/>
            <person name="Yoon H.S."/>
        </authorList>
    </citation>
    <scope>NUCLEOTIDE SEQUENCE [LARGE SCALE GENOMIC DNA]</scope>
    <source>
        <strain evidence="2 3">DBV 063 E5</strain>
    </source>
</reference>
<accession>A0AAV9J1I4</accession>
<name>A0AAV9J1I4_CYACA</name>
<keyword evidence="3" id="KW-1185">Reference proteome</keyword>
<dbReference type="InterPro" id="IPR000719">
    <property type="entry name" value="Prot_kinase_dom"/>
</dbReference>
<proteinExistence type="predicted"/>
<evidence type="ECO:0000313" key="2">
    <source>
        <dbReference type="EMBL" id="KAK4538432.1"/>
    </source>
</evidence>
<dbReference type="Gene3D" id="1.10.510.10">
    <property type="entry name" value="Transferase(Phosphotransferase) domain 1"/>
    <property type="match status" value="1"/>
</dbReference>
<dbReference type="SMART" id="SM00220">
    <property type="entry name" value="S_TKc"/>
    <property type="match status" value="1"/>
</dbReference>
<dbReference type="PROSITE" id="PS50011">
    <property type="entry name" value="PROTEIN_KINASE_DOM"/>
    <property type="match status" value="1"/>
</dbReference>
<dbReference type="SUPFAM" id="SSF56112">
    <property type="entry name" value="Protein kinase-like (PK-like)"/>
    <property type="match status" value="1"/>
</dbReference>